<proteinExistence type="predicted"/>
<keyword evidence="2" id="KW-1185">Reference proteome</keyword>
<evidence type="ECO:0000313" key="2">
    <source>
        <dbReference type="Proteomes" id="UP000789366"/>
    </source>
</evidence>
<evidence type="ECO:0000313" key="1">
    <source>
        <dbReference type="EMBL" id="CAG8635865.1"/>
    </source>
</evidence>
<gene>
    <name evidence="1" type="ORF">SPELUC_LOCUS8382</name>
</gene>
<sequence>MIRRRIIVAFGDYLLMVTCYSLYYRFINGKLSSLDDNIFILSHSVFLYTVYEKLKGWTIILDKGTKELNDIFLGADERMNIISDKGTKKVDYNAFMRAIEIVEMINDERAKELKYEKLKIKNEFLKADEVILSQLETSKQYPDTNYMSQVETDEIIPLQSETQQRNPDAIYTSQFIYFFLQ</sequence>
<reference evidence="1" key="1">
    <citation type="submission" date="2021-06" db="EMBL/GenBank/DDBJ databases">
        <authorList>
            <person name="Kallberg Y."/>
            <person name="Tangrot J."/>
            <person name="Rosling A."/>
        </authorList>
    </citation>
    <scope>NUCLEOTIDE SEQUENCE</scope>
    <source>
        <strain evidence="1">28 12/20/2015</strain>
    </source>
</reference>
<dbReference type="EMBL" id="CAJVPW010012464">
    <property type="protein sequence ID" value="CAG8635865.1"/>
    <property type="molecule type" value="Genomic_DNA"/>
</dbReference>
<name>A0ACA9N5G8_9GLOM</name>
<organism evidence="1 2">
    <name type="scientific">Cetraspora pellucida</name>
    <dbReference type="NCBI Taxonomy" id="1433469"/>
    <lineage>
        <taxon>Eukaryota</taxon>
        <taxon>Fungi</taxon>
        <taxon>Fungi incertae sedis</taxon>
        <taxon>Mucoromycota</taxon>
        <taxon>Glomeromycotina</taxon>
        <taxon>Glomeromycetes</taxon>
        <taxon>Diversisporales</taxon>
        <taxon>Gigasporaceae</taxon>
        <taxon>Cetraspora</taxon>
    </lineage>
</organism>
<dbReference type="Proteomes" id="UP000789366">
    <property type="component" value="Unassembled WGS sequence"/>
</dbReference>
<protein>
    <submittedName>
        <fullName evidence="1">1097_t:CDS:1</fullName>
    </submittedName>
</protein>
<accession>A0ACA9N5G8</accession>
<comment type="caution">
    <text evidence="1">The sequence shown here is derived from an EMBL/GenBank/DDBJ whole genome shotgun (WGS) entry which is preliminary data.</text>
</comment>